<reference evidence="12 14" key="4">
    <citation type="submission" date="2022-12" db="EMBL/GenBank/DDBJ databases">
        <title>Genome analysis and biological profiling of marine Salinicoccus roseus MOSEL-ME25.</title>
        <authorList>
            <person name="Mirza F.T."/>
            <person name="Xie Y."/>
            <person name="Shinwari Z.K."/>
        </authorList>
    </citation>
    <scope>NUCLEOTIDE SEQUENCE [LARGE SCALE GENOMIC DNA]</scope>
    <source>
        <strain evidence="12 14">MOSEL-ME25</strain>
    </source>
</reference>
<evidence type="ECO:0000256" key="4">
    <source>
        <dbReference type="ARBA" id="ARBA00022630"/>
    </source>
</evidence>
<keyword evidence="5" id="KW-0274">FAD</keyword>
<proteinExistence type="inferred from homology"/>
<evidence type="ECO:0000256" key="6">
    <source>
        <dbReference type="ARBA" id="ARBA00023002"/>
    </source>
</evidence>
<feature type="domain" description="FAD/NAD(P)-binding" evidence="10">
    <location>
        <begin position="4"/>
        <end position="285"/>
    </location>
</feature>
<comment type="catalytic activity">
    <reaction evidence="9">
        <text>a quinone + NADH + H(+) = a quinol + NAD(+)</text>
        <dbReference type="Rhea" id="RHEA:46160"/>
        <dbReference type="ChEBI" id="CHEBI:15378"/>
        <dbReference type="ChEBI" id="CHEBI:24646"/>
        <dbReference type="ChEBI" id="CHEBI:57540"/>
        <dbReference type="ChEBI" id="CHEBI:57945"/>
        <dbReference type="ChEBI" id="CHEBI:132124"/>
        <dbReference type="EC" id="1.6.5.9"/>
    </reaction>
</comment>
<dbReference type="Gene3D" id="3.50.50.100">
    <property type="match status" value="1"/>
</dbReference>
<dbReference type="Proteomes" id="UP000031546">
    <property type="component" value="Unassembled WGS sequence"/>
</dbReference>
<comment type="cofactor">
    <cofactor evidence="1">
        <name>FAD</name>
        <dbReference type="ChEBI" id="CHEBI:57692"/>
    </cofactor>
</comment>
<dbReference type="STRING" id="45670.SN16_02565"/>
<sequence>MNTIVCLGGGYGNMRFIQRILPKLPSGYTITLVDKNPFHGMKTEYYALAAGTKSEKNVRVDFPDDDRVNIVFDTVSEIDIDRNRVILENQTLDYDMLVIGLGCEDKYHGVPGAEEHTYSIQSLRESRATYESIGDLKPGSTVGIVGAGLSGIEVASELREAREDLHIKLFDRGDRILPMYPARLSAYVKRWFDDNDVEVIPNSNIVKVEADKVYNNNESHDLDLAIWTAGVQPVEVVRNLPVEFGPGGRVVLNQYHQVPGHENVYVVGDSAALKHAPSAQVAEGQAEQIAEVIEDILKGKALPEEMSDIKMQGILGSLGSKEGFAYLKERTVTGRIARMLKSGVLWMYKLGNN</sequence>
<dbReference type="SUPFAM" id="SSF51905">
    <property type="entry name" value="FAD/NAD(P)-binding domain"/>
    <property type="match status" value="1"/>
</dbReference>
<dbReference type="GO" id="GO:0050136">
    <property type="term" value="F:NADH dehydrogenase (quinone) (non-electrogenic) activity"/>
    <property type="evidence" value="ECO:0007669"/>
    <property type="project" value="UniProtKB-EC"/>
</dbReference>
<evidence type="ECO:0000313" key="13">
    <source>
        <dbReference type="Proteomes" id="UP000031546"/>
    </source>
</evidence>
<comment type="similarity">
    <text evidence="2">Belongs to the NADH dehydrogenase family.</text>
</comment>
<organism evidence="11 13">
    <name type="scientific">Salinicoccus roseus</name>
    <dbReference type="NCBI Taxonomy" id="45670"/>
    <lineage>
        <taxon>Bacteria</taxon>
        <taxon>Bacillati</taxon>
        <taxon>Bacillota</taxon>
        <taxon>Bacilli</taxon>
        <taxon>Bacillales</taxon>
        <taxon>Staphylococcaceae</taxon>
        <taxon>Salinicoccus</taxon>
    </lineage>
</organism>
<dbReference type="InterPro" id="IPR023753">
    <property type="entry name" value="FAD/NAD-binding_dom"/>
</dbReference>
<gene>
    <name evidence="12" type="ORF">F7P68_0003880</name>
    <name evidence="11" type="ORF">SN16_02565</name>
</gene>
<dbReference type="GeneID" id="77844422"/>
<evidence type="ECO:0000313" key="12">
    <source>
        <dbReference type="EMBL" id="MDB0579660.1"/>
    </source>
</evidence>
<comment type="caution">
    <text evidence="11">The sequence shown here is derived from an EMBL/GenBank/DDBJ whole genome shotgun (WGS) entry which is preliminary data.</text>
</comment>
<dbReference type="PANTHER" id="PTHR42913:SF3">
    <property type="entry name" value="64 KDA MITOCHONDRIAL NADH DEHYDROGENASE (EUROFUNG)"/>
    <property type="match status" value="1"/>
</dbReference>
<evidence type="ECO:0000313" key="11">
    <source>
        <dbReference type="EMBL" id="KIH71574.1"/>
    </source>
</evidence>
<reference evidence="14" key="2">
    <citation type="submission" date="2020-04" db="EMBL/GenBank/DDBJ databases">
        <title>Genome analysis and biological profiling of marine Cellulosimicrobium funkei MOSEL-ME6.</title>
        <authorList>
            <person name="Tanveer F."/>
            <person name="Xie Y."/>
            <person name="Shinwari Z.K."/>
        </authorList>
    </citation>
    <scope>NUCLEOTIDE SEQUENCE [LARGE SCALE GENOMIC DNA]</scope>
    <source>
        <strain evidence="14">MOSEL-ME25</strain>
    </source>
</reference>
<dbReference type="InterPro" id="IPR051169">
    <property type="entry name" value="NADH-Q_oxidoreductase"/>
</dbReference>
<dbReference type="Proteomes" id="UP000527860">
    <property type="component" value="Unassembled WGS sequence"/>
</dbReference>
<evidence type="ECO:0000313" key="14">
    <source>
        <dbReference type="Proteomes" id="UP000527860"/>
    </source>
</evidence>
<evidence type="ECO:0000259" key="10">
    <source>
        <dbReference type="Pfam" id="PF07992"/>
    </source>
</evidence>
<evidence type="ECO:0000256" key="2">
    <source>
        <dbReference type="ARBA" id="ARBA00005272"/>
    </source>
</evidence>
<evidence type="ECO:0000256" key="9">
    <source>
        <dbReference type="ARBA" id="ARBA00047599"/>
    </source>
</evidence>
<keyword evidence="14" id="KW-1185">Reference proteome</keyword>
<dbReference type="EMBL" id="JABEVU030000001">
    <property type="protein sequence ID" value="MDB0579660.1"/>
    <property type="molecule type" value="Genomic_DNA"/>
</dbReference>
<reference evidence="11 13" key="1">
    <citation type="submission" date="2015-01" db="EMBL/GenBank/DDBJ databases">
        <title>Genome sequences of high lactate-tolerant strain Salinicoccus roseus W12 with industrial interest.</title>
        <authorList>
            <person name="Wang H."/>
            <person name="Yu B."/>
        </authorList>
    </citation>
    <scope>NUCLEOTIDE SEQUENCE [LARGE SCALE GENOMIC DNA]</scope>
    <source>
        <strain evidence="11 13">W12</strain>
    </source>
</reference>
<dbReference type="Pfam" id="PF07992">
    <property type="entry name" value="Pyr_redox_2"/>
    <property type="match status" value="1"/>
</dbReference>
<evidence type="ECO:0000256" key="8">
    <source>
        <dbReference type="ARBA" id="ARBA00042753"/>
    </source>
</evidence>
<reference evidence="12" key="3">
    <citation type="submission" date="2020-04" db="EMBL/GenBank/DDBJ databases">
        <authorList>
            <person name="Tanveer F."/>
            <person name="Xie Y."/>
            <person name="Shinwari Z.K."/>
        </authorList>
    </citation>
    <scope>NUCLEOTIDE SEQUENCE</scope>
    <source>
        <strain evidence="12">MOSEL-ME25</strain>
    </source>
</reference>
<accession>A0A0C2HIR2</accession>
<keyword evidence="4" id="KW-0285">Flavoprotein</keyword>
<dbReference type="PANTHER" id="PTHR42913">
    <property type="entry name" value="APOPTOSIS-INDUCING FACTOR 1"/>
    <property type="match status" value="1"/>
</dbReference>
<name>A0A0C2HIR2_9STAP</name>
<evidence type="ECO:0000256" key="5">
    <source>
        <dbReference type="ARBA" id="ARBA00022827"/>
    </source>
</evidence>
<dbReference type="GO" id="GO:0019646">
    <property type="term" value="P:aerobic electron transport chain"/>
    <property type="evidence" value="ECO:0007669"/>
    <property type="project" value="TreeGrafter"/>
</dbReference>
<evidence type="ECO:0000256" key="1">
    <source>
        <dbReference type="ARBA" id="ARBA00001974"/>
    </source>
</evidence>
<evidence type="ECO:0000256" key="3">
    <source>
        <dbReference type="ARBA" id="ARBA00012637"/>
    </source>
</evidence>
<dbReference type="OrthoDB" id="9784880at2"/>
<dbReference type="AlphaFoldDB" id="A0A0C2HIR2"/>
<dbReference type="EMBL" id="JXII01000002">
    <property type="protein sequence ID" value="KIH71574.1"/>
    <property type="molecule type" value="Genomic_DNA"/>
</dbReference>
<keyword evidence="6" id="KW-0560">Oxidoreductase</keyword>
<protein>
    <recommendedName>
        <fullName evidence="7">Type II NADH:quinone oxidoreductase</fullName>
        <ecNumber evidence="3">1.6.5.9</ecNumber>
    </recommendedName>
    <alternativeName>
        <fullName evidence="8">NDH-2</fullName>
    </alternativeName>
</protein>
<dbReference type="InterPro" id="IPR036188">
    <property type="entry name" value="FAD/NAD-bd_sf"/>
</dbReference>
<dbReference type="EC" id="1.6.5.9" evidence="3"/>
<evidence type="ECO:0000256" key="7">
    <source>
        <dbReference type="ARBA" id="ARBA00039552"/>
    </source>
</evidence>
<dbReference type="RefSeq" id="WP_040105037.1">
    <property type="nucleotide sequence ID" value="NZ_BMCA01000001.1"/>
</dbReference>